<protein>
    <recommendedName>
        <fullName evidence="2">Protein kinase domain-containing protein</fullName>
    </recommendedName>
</protein>
<dbReference type="SUPFAM" id="SSF56112">
    <property type="entry name" value="Protein kinase-like (PK-like)"/>
    <property type="match status" value="1"/>
</dbReference>
<evidence type="ECO:0000313" key="4">
    <source>
        <dbReference type="Proteomes" id="UP001447188"/>
    </source>
</evidence>
<evidence type="ECO:0000256" key="1">
    <source>
        <dbReference type="SAM" id="MobiDB-lite"/>
    </source>
</evidence>
<dbReference type="EMBL" id="JBBBZM010000131">
    <property type="protein sequence ID" value="KAL0633279.1"/>
    <property type="molecule type" value="Genomic_DNA"/>
</dbReference>
<dbReference type="InterPro" id="IPR000719">
    <property type="entry name" value="Prot_kinase_dom"/>
</dbReference>
<name>A0ABR3GBE9_9PEZI</name>
<gene>
    <name evidence="3" type="ORF">Q9L58_007832</name>
</gene>
<feature type="compositionally biased region" description="Polar residues" evidence="1">
    <location>
        <begin position="748"/>
        <end position="757"/>
    </location>
</feature>
<accession>A0ABR3GBE9</accession>
<keyword evidence="4" id="KW-1185">Reference proteome</keyword>
<organism evidence="3 4">
    <name type="scientific">Discina gigas</name>
    <dbReference type="NCBI Taxonomy" id="1032678"/>
    <lineage>
        <taxon>Eukaryota</taxon>
        <taxon>Fungi</taxon>
        <taxon>Dikarya</taxon>
        <taxon>Ascomycota</taxon>
        <taxon>Pezizomycotina</taxon>
        <taxon>Pezizomycetes</taxon>
        <taxon>Pezizales</taxon>
        <taxon>Discinaceae</taxon>
        <taxon>Discina</taxon>
    </lineage>
</organism>
<evidence type="ECO:0000259" key="2">
    <source>
        <dbReference type="PROSITE" id="PS50011"/>
    </source>
</evidence>
<dbReference type="InterPro" id="IPR011009">
    <property type="entry name" value="Kinase-like_dom_sf"/>
</dbReference>
<feature type="compositionally biased region" description="Acidic residues" evidence="1">
    <location>
        <begin position="762"/>
        <end position="791"/>
    </location>
</feature>
<comment type="caution">
    <text evidence="3">The sequence shown here is derived from an EMBL/GenBank/DDBJ whole genome shotgun (WGS) entry which is preliminary data.</text>
</comment>
<sequence length="791" mass="90553">MASDTLVPVFSTLSIDPNQWDEISDDYLKVDLINKAFEKHQGRVKKLLQHYQRSDDLTDDMVDLFEKLILPIRGPYVTALALVKEQHRTEMAHTTELHRTEMSGAMELHRSEMAGATEQHHDEIARLTRELAHMRELHYTQNVQSNERMMSFISGRDAQTSDLHRDLDSLNKTVLRLVGTHKDEIEHLRRLHYRRLLEVGAQATGNEVAGFKLTNTPGSVGMTEVWKRVENSGRLKDGVTLPGVPMAAQVDENDMPQFPRKLKAETKMYPAILKSLTNTLNVSKAVDSQGAKVWQTDRGNINGYVGKKPDFVVTVDVAAADLSSIIAPWEVKVGRPSRKDFGQLYGYVQALIAKQPGRRKFVGVLQSLLHCHVIIVERGTTRDWTYQRSIPMTIQDVVSWFRHYVIAGSDYSPHFPKFSSDLGGLKERLGDPAFCAVGMFPLPRILDNSGDFANGRWINPNWNTDNVDPQHKFMVVKRFLPCVDNRKMERPVKDEIEIFIRIEQLRKIDTDSKGHKFIPDLLFYSSDFQEFGILPVGTPLHPDQPRTDWPDILSNVLSALEWIHSHHIVHRDVRWSNIVHYVDHAVLVDFGESVDMRPDLLGDTNELDPADSRRLLRRQVYSGGLISCPPRLLGLLYHKYTPKPADDLHAFVLLGNMLVWPKMWTGINPKEVLDKNSPLTKQLKIFWKQMAVNRFWNTYIEAAVDRQYRTLEKMGWELCLFVGSRVMDPVNEEGCESDWVIESRAGSLGTTSGSFQNPFGDYDGEEDEEDDEDDEDDDEEEDEEQDEEDEE</sequence>
<feature type="domain" description="Protein kinase" evidence="2">
    <location>
        <begin position="423"/>
        <end position="791"/>
    </location>
</feature>
<proteinExistence type="predicted"/>
<feature type="region of interest" description="Disordered" evidence="1">
    <location>
        <begin position="746"/>
        <end position="791"/>
    </location>
</feature>
<reference evidence="3 4" key="1">
    <citation type="submission" date="2024-02" db="EMBL/GenBank/DDBJ databases">
        <title>Discinaceae phylogenomics.</title>
        <authorList>
            <person name="Dirks A.C."/>
            <person name="James T.Y."/>
        </authorList>
    </citation>
    <scope>NUCLEOTIDE SEQUENCE [LARGE SCALE GENOMIC DNA]</scope>
    <source>
        <strain evidence="3 4">ACD0624</strain>
    </source>
</reference>
<dbReference type="PROSITE" id="PS50011">
    <property type="entry name" value="PROTEIN_KINASE_DOM"/>
    <property type="match status" value="1"/>
</dbReference>
<dbReference type="Proteomes" id="UP001447188">
    <property type="component" value="Unassembled WGS sequence"/>
</dbReference>
<evidence type="ECO:0000313" key="3">
    <source>
        <dbReference type="EMBL" id="KAL0633279.1"/>
    </source>
</evidence>
<dbReference type="Gene3D" id="1.10.510.10">
    <property type="entry name" value="Transferase(Phosphotransferase) domain 1"/>
    <property type="match status" value="1"/>
</dbReference>